<evidence type="ECO:0000256" key="2">
    <source>
        <dbReference type="ARBA" id="ARBA00006275"/>
    </source>
</evidence>
<dbReference type="Proteomes" id="UP000263754">
    <property type="component" value="Unassembled WGS sequence"/>
</dbReference>
<evidence type="ECO:0000259" key="6">
    <source>
        <dbReference type="Pfam" id="PF07980"/>
    </source>
</evidence>
<dbReference type="Pfam" id="PF14322">
    <property type="entry name" value="SusD-like_3"/>
    <property type="match status" value="1"/>
</dbReference>
<dbReference type="EMBL" id="QRXV01000002">
    <property type="protein sequence ID" value="RGU41042.1"/>
    <property type="molecule type" value="Genomic_DNA"/>
</dbReference>
<evidence type="ECO:0000313" key="21">
    <source>
        <dbReference type="Proteomes" id="UP000433928"/>
    </source>
</evidence>
<dbReference type="Proteomes" id="UP000261295">
    <property type="component" value="Unassembled WGS sequence"/>
</dbReference>
<dbReference type="Proteomes" id="UP000196329">
    <property type="component" value="Unassembled WGS sequence"/>
</dbReference>
<comment type="subcellular location">
    <subcellularLocation>
        <location evidence="1">Cell outer membrane</location>
    </subcellularLocation>
</comment>
<evidence type="ECO:0000313" key="17">
    <source>
        <dbReference type="Proteomes" id="UP000196329"/>
    </source>
</evidence>
<dbReference type="Proteomes" id="UP000284022">
    <property type="component" value="Unassembled WGS sequence"/>
</dbReference>
<dbReference type="InterPro" id="IPR033985">
    <property type="entry name" value="SusD-like_N"/>
</dbReference>
<dbReference type="RefSeq" id="WP_005824124.1">
    <property type="nucleotide sequence ID" value="NZ_BQNO01000001.1"/>
</dbReference>
<reference evidence="15 16" key="1">
    <citation type="submission" date="2015-09" db="EMBL/GenBank/DDBJ databases">
        <authorList>
            <consortium name="Pathogen Informatics"/>
        </authorList>
    </citation>
    <scope>NUCLEOTIDE SEQUENCE [LARGE SCALE GENOMIC DNA]</scope>
    <source>
        <strain evidence="8 15">2789STDY5608791</strain>
        <strain evidence="9 16">2789STDY5834898</strain>
    </source>
</reference>
<dbReference type="AlphaFoldDB" id="A0A174NFR6"/>
<organism evidence="14 20">
    <name type="scientific">Bacteroides uniformis</name>
    <dbReference type="NCBI Taxonomy" id="820"/>
    <lineage>
        <taxon>Bacteria</taxon>
        <taxon>Pseudomonadati</taxon>
        <taxon>Bacteroidota</taxon>
        <taxon>Bacteroidia</taxon>
        <taxon>Bacteroidales</taxon>
        <taxon>Bacteroidaceae</taxon>
        <taxon>Bacteroides</taxon>
    </lineage>
</organism>
<evidence type="ECO:0000256" key="1">
    <source>
        <dbReference type="ARBA" id="ARBA00004442"/>
    </source>
</evidence>
<evidence type="ECO:0000313" key="8">
    <source>
        <dbReference type="EMBL" id="CUP60814.1"/>
    </source>
</evidence>
<dbReference type="EMBL" id="CZAO01000030">
    <property type="protein sequence ID" value="CUQ34540.1"/>
    <property type="molecule type" value="Genomic_DNA"/>
</dbReference>
<feature type="domain" description="SusD-like N-terminal" evidence="7">
    <location>
        <begin position="24"/>
        <end position="224"/>
    </location>
</feature>
<reference evidence="17" key="2">
    <citation type="submission" date="2017-04" db="EMBL/GenBank/DDBJ databases">
        <title>Function of individual gut microbiota members based on whole genome sequencing of pure cultures obtained from chicken caecum.</title>
        <authorList>
            <person name="Medvecky M."/>
            <person name="Cejkova D."/>
            <person name="Polansky O."/>
            <person name="Karasova D."/>
            <person name="Kubasova T."/>
            <person name="Cizek A."/>
            <person name="Rychlik I."/>
        </authorList>
    </citation>
    <scope>NUCLEOTIDE SEQUENCE [LARGE SCALE GENOMIC DNA]</scope>
    <source>
        <strain evidence="17">An67</strain>
    </source>
</reference>
<name>A0A174NFR6_BACUN</name>
<dbReference type="Pfam" id="PF07980">
    <property type="entry name" value="SusD_RagB"/>
    <property type="match status" value="1"/>
</dbReference>
<dbReference type="EMBL" id="QSOF01000038">
    <property type="protein sequence ID" value="RGI72093.1"/>
    <property type="molecule type" value="Genomic_DNA"/>
</dbReference>
<reference evidence="10 21" key="5">
    <citation type="journal article" date="2019" name="Nat. Med.">
        <title>A library of human gut bacterial isolates paired with longitudinal multiomics data enables mechanistic microbiome research.</title>
        <authorList>
            <person name="Poyet M."/>
            <person name="Groussin M."/>
            <person name="Gibbons S.M."/>
            <person name="Avila-Pacheco J."/>
            <person name="Jiang X."/>
            <person name="Kearney S.M."/>
            <person name="Perrotta A.R."/>
            <person name="Berdy B."/>
            <person name="Zhao S."/>
            <person name="Lieberman T.D."/>
            <person name="Swanson P.K."/>
            <person name="Smith M."/>
            <person name="Roesemann S."/>
            <person name="Alexander J.E."/>
            <person name="Rich S.A."/>
            <person name="Livny J."/>
            <person name="Vlamakis H."/>
            <person name="Clish C."/>
            <person name="Bullock K."/>
            <person name="Deik A."/>
            <person name="Scott J."/>
            <person name="Pierce K.A."/>
            <person name="Xavier R.J."/>
            <person name="Alm E.J."/>
        </authorList>
    </citation>
    <scope>NUCLEOTIDE SEQUENCE [LARGE SCALE GENOMIC DNA]</scope>
    <source>
        <strain evidence="10 21">BIOML-A27</strain>
    </source>
</reference>
<evidence type="ECO:0000313" key="12">
    <source>
        <dbReference type="EMBL" id="RGI72093.1"/>
    </source>
</evidence>
<gene>
    <name evidence="11" type="ORF">B5G17_17715</name>
    <name evidence="14" type="ORF">DWW83_02690</name>
    <name evidence="13" type="ORF">DXC07_19375</name>
    <name evidence="12" type="ORF">DXD90_18720</name>
    <name evidence="8" type="ORF">ERS417307_04040</name>
    <name evidence="9" type="ORF">ERS852510_04065</name>
    <name evidence="10" type="ORF">GAQ59_13875</name>
</gene>
<evidence type="ECO:0000313" key="13">
    <source>
        <dbReference type="EMBL" id="RGM51337.1"/>
    </source>
</evidence>
<reference evidence="11" key="3">
    <citation type="journal article" date="2018" name="BMC Genomics">
        <title>Whole genome sequencing and function prediction of 133 gut anaerobes isolated from chicken caecum in pure cultures.</title>
        <authorList>
            <person name="Medvecky M."/>
            <person name="Cejkova D."/>
            <person name="Polansky O."/>
            <person name="Karasova D."/>
            <person name="Kubasova T."/>
            <person name="Cizek A."/>
            <person name="Rychlik I."/>
        </authorList>
    </citation>
    <scope>NUCLEOTIDE SEQUENCE</scope>
    <source>
        <strain evidence="11">An67</strain>
    </source>
</reference>
<dbReference type="Proteomes" id="UP000095419">
    <property type="component" value="Unassembled WGS sequence"/>
</dbReference>
<dbReference type="EMBL" id="QSTL01000030">
    <property type="protein sequence ID" value="RGM51337.1"/>
    <property type="molecule type" value="Genomic_DNA"/>
</dbReference>
<evidence type="ECO:0000259" key="7">
    <source>
        <dbReference type="Pfam" id="PF14322"/>
    </source>
</evidence>
<dbReference type="Gene3D" id="1.25.40.390">
    <property type="match status" value="1"/>
</dbReference>
<dbReference type="EMBL" id="CYZF01000019">
    <property type="protein sequence ID" value="CUP60814.1"/>
    <property type="molecule type" value="Genomic_DNA"/>
</dbReference>
<keyword evidence="3" id="KW-0732">Signal</keyword>
<evidence type="ECO:0000313" key="9">
    <source>
        <dbReference type="EMBL" id="CUQ34540.1"/>
    </source>
</evidence>
<evidence type="ECO:0000313" key="15">
    <source>
        <dbReference type="Proteomes" id="UP000095419"/>
    </source>
</evidence>
<protein>
    <submittedName>
        <fullName evidence="8 14">SusD family</fullName>
    </submittedName>
</protein>
<evidence type="ECO:0000313" key="14">
    <source>
        <dbReference type="EMBL" id="RGU41042.1"/>
    </source>
</evidence>
<keyword evidence="5" id="KW-0998">Cell outer membrane</keyword>
<evidence type="ECO:0000256" key="4">
    <source>
        <dbReference type="ARBA" id="ARBA00023136"/>
    </source>
</evidence>
<proteinExistence type="inferred from homology"/>
<dbReference type="Proteomes" id="UP000095766">
    <property type="component" value="Unassembled WGS sequence"/>
</dbReference>
<dbReference type="InterPro" id="IPR012944">
    <property type="entry name" value="SusD_RagB_dom"/>
</dbReference>
<dbReference type="GO" id="GO:0009279">
    <property type="term" value="C:cell outer membrane"/>
    <property type="evidence" value="ECO:0007669"/>
    <property type="project" value="UniProtKB-SubCell"/>
</dbReference>
<dbReference type="GeneID" id="99750891"/>
<dbReference type="Proteomes" id="UP000433928">
    <property type="component" value="Unassembled WGS sequence"/>
</dbReference>
<sequence length="633" mass="72035">MKKMLNFKYVIVGFLLVLCGACSDFLDLEPKNKIPGESVLSDPNGIKSFLADLYYGSPIEDFVYMPAAGFNARGNTGSLTLAQYALEAIHSEWPNWNQFANDWWNKGYFLNRNINLLMTYIPNLDISVEEKDALMGEAHFLRAYTYFGLAKRYGGVSIITKYQEFEPNTDNLKVPRSTEKETWDFVMEECDRAIRLLPETRNNPSEEKRRATKWTAYALKSRAALHAASVAKYWDKAPLEGEAVDKNFVGLDKSDASRYYQACIDASKAIIASNRFGLYKAHPGSVQEAIANYRALFTDPNVAGEEAIFIKGYGAPGTRIAHDYDAWNNPNQNAEGFPHRGRTNPILELIDLYEDYTNPGHAAPIITTEDGKVSDNEGYRPYVAYRHFDSPEEIFKHKDARFFACITYPNSVWKGKKIVIQGGVIKPNGDLMSSPGACEHNGKTYYTFGAQFSKDYSGFDGTPNCTRTGFLMRKFLNENLTVTKELQSTTDFMDFRYAEILLNFAEAVVEKGETDGNLLDMAKKGLNDLRKRAAHTTEVDLTLDNVLRERRIELAFENKGYWDLIRRRDFHSEFDNRRKMALVPMIDLRGEKPQYIFVRKFVPGANSCTFQTHHYYRHIPGTSTNGLTQNPKH</sequence>
<dbReference type="InterPro" id="IPR011990">
    <property type="entry name" value="TPR-like_helical_dom_sf"/>
</dbReference>
<evidence type="ECO:0000313" key="16">
    <source>
        <dbReference type="Proteomes" id="UP000095766"/>
    </source>
</evidence>
<reference evidence="18 19" key="4">
    <citation type="submission" date="2018-08" db="EMBL/GenBank/DDBJ databases">
        <title>A genome reference for cultivated species of the human gut microbiota.</title>
        <authorList>
            <person name="Zou Y."/>
            <person name="Xue W."/>
            <person name="Luo G."/>
        </authorList>
    </citation>
    <scope>NUCLEOTIDE SEQUENCE [LARGE SCALE GENOMIC DNA]</scope>
    <source>
        <strain evidence="14 20">AF17-20</strain>
        <strain evidence="13 18">OM07-9</strain>
        <strain evidence="12 19">TM10-17</strain>
    </source>
</reference>
<dbReference type="EMBL" id="NFHS01000012">
    <property type="protein sequence ID" value="OUN52262.1"/>
    <property type="molecule type" value="Genomic_DNA"/>
</dbReference>
<evidence type="ECO:0000313" key="20">
    <source>
        <dbReference type="Proteomes" id="UP000284022"/>
    </source>
</evidence>
<keyword evidence="4" id="KW-0472">Membrane</keyword>
<evidence type="ECO:0000313" key="11">
    <source>
        <dbReference type="EMBL" id="OUN52262.1"/>
    </source>
</evidence>
<accession>A0A174NFR6</accession>
<dbReference type="SUPFAM" id="SSF48452">
    <property type="entry name" value="TPR-like"/>
    <property type="match status" value="1"/>
</dbReference>
<dbReference type="EMBL" id="WCUG01000011">
    <property type="protein sequence ID" value="KAB4168740.1"/>
    <property type="molecule type" value="Genomic_DNA"/>
</dbReference>
<evidence type="ECO:0000313" key="10">
    <source>
        <dbReference type="EMBL" id="KAB4168740.1"/>
    </source>
</evidence>
<evidence type="ECO:0000313" key="19">
    <source>
        <dbReference type="Proteomes" id="UP000263754"/>
    </source>
</evidence>
<evidence type="ECO:0000256" key="5">
    <source>
        <dbReference type="ARBA" id="ARBA00023237"/>
    </source>
</evidence>
<feature type="domain" description="RagB/SusD" evidence="6">
    <location>
        <begin position="306"/>
        <end position="576"/>
    </location>
</feature>
<evidence type="ECO:0000313" key="18">
    <source>
        <dbReference type="Proteomes" id="UP000261295"/>
    </source>
</evidence>
<comment type="similarity">
    <text evidence="2">Belongs to the SusD family.</text>
</comment>
<evidence type="ECO:0000256" key="3">
    <source>
        <dbReference type="ARBA" id="ARBA00022729"/>
    </source>
</evidence>